<dbReference type="OrthoDB" id="264757at2"/>
<feature type="domain" description="PPM-type phosphatase" evidence="1">
    <location>
        <begin position="24"/>
        <end position="209"/>
    </location>
</feature>
<proteinExistence type="predicted"/>
<name>A0A1G7QQ89_9BACT</name>
<reference evidence="2 3" key="1">
    <citation type="submission" date="2016-10" db="EMBL/GenBank/DDBJ databases">
        <authorList>
            <person name="de Groot N.N."/>
        </authorList>
    </citation>
    <scope>NUCLEOTIDE SEQUENCE [LARGE SCALE GENOMIC DNA]</scope>
    <source>
        <strain evidence="2 3">GAS232</strain>
    </source>
</reference>
<dbReference type="InterPro" id="IPR036457">
    <property type="entry name" value="PPM-type-like_dom_sf"/>
</dbReference>
<dbReference type="InterPro" id="IPR001932">
    <property type="entry name" value="PPM-type_phosphatase-like_dom"/>
</dbReference>
<dbReference type="Proteomes" id="UP000182427">
    <property type="component" value="Chromosome I"/>
</dbReference>
<dbReference type="AlphaFoldDB" id="A0A1G7QQ89"/>
<evidence type="ECO:0000259" key="1">
    <source>
        <dbReference type="Pfam" id="PF13672"/>
    </source>
</evidence>
<sequence>MNGSGWHFSVSQFLLPKAGSLASECEDAAALSLKQGRFCVADGATEAYDSRRWARLLTKCWAASSHLLTREEFEPWLSALGDRLERRWTRRALPWYAEEKARGGAFAAFVGIAFIPSEKYLAWQAVALGDSCLVHLRNRTIVNALPISEPEAFGYHPTLIPSKLHRQQGIGEQLTVRSGKVASHDTFLLLTDAIAAWYLRMSLDDSPRVHDLAQLLDSRDTLGFVNFIEQERDQKRLRNDDVAIMRITLEGPPAHAVTV</sequence>
<organism evidence="2 3">
    <name type="scientific">Terriglobus roseus</name>
    <dbReference type="NCBI Taxonomy" id="392734"/>
    <lineage>
        <taxon>Bacteria</taxon>
        <taxon>Pseudomonadati</taxon>
        <taxon>Acidobacteriota</taxon>
        <taxon>Terriglobia</taxon>
        <taxon>Terriglobales</taxon>
        <taxon>Acidobacteriaceae</taxon>
        <taxon>Terriglobus</taxon>
    </lineage>
</organism>
<dbReference type="RefSeq" id="WP_083346665.1">
    <property type="nucleotide sequence ID" value="NZ_LT629690.1"/>
</dbReference>
<protein>
    <submittedName>
        <fullName evidence="2">Protein phosphatase 2C</fullName>
    </submittedName>
</protein>
<dbReference type="EMBL" id="LT629690">
    <property type="protein sequence ID" value="SDG00634.1"/>
    <property type="molecule type" value="Genomic_DNA"/>
</dbReference>
<evidence type="ECO:0000313" key="3">
    <source>
        <dbReference type="Proteomes" id="UP000182427"/>
    </source>
</evidence>
<dbReference type="SUPFAM" id="SSF81606">
    <property type="entry name" value="PP2C-like"/>
    <property type="match status" value="1"/>
</dbReference>
<evidence type="ECO:0000313" key="2">
    <source>
        <dbReference type="EMBL" id="SDG00634.1"/>
    </source>
</evidence>
<gene>
    <name evidence="2" type="ORF">SAMN05444167_3956</name>
</gene>
<dbReference type="Pfam" id="PF13672">
    <property type="entry name" value="PP2C_2"/>
    <property type="match status" value="1"/>
</dbReference>
<accession>A0A1G7QQ89</accession>
<keyword evidence="3" id="KW-1185">Reference proteome</keyword>